<dbReference type="RefSeq" id="WP_122920753.1">
    <property type="nucleotide sequence ID" value="NZ_RHHQ01000022.1"/>
</dbReference>
<dbReference type="InterPro" id="IPR001279">
    <property type="entry name" value="Metallo-B-lactamas"/>
</dbReference>
<dbReference type="PANTHER" id="PTHR30619:SF1">
    <property type="entry name" value="RECOMBINATION PROTEIN 2"/>
    <property type="match status" value="1"/>
</dbReference>
<protein>
    <submittedName>
        <fullName evidence="5">MBL fold metallo-hydrolase</fullName>
    </submittedName>
</protein>
<dbReference type="Pfam" id="PF00753">
    <property type="entry name" value="Lactamase_B"/>
    <property type="match status" value="1"/>
</dbReference>
<dbReference type="InterPro" id="IPR035681">
    <property type="entry name" value="ComA-like_MBL"/>
</dbReference>
<feature type="domain" description="Metallo-beta-lactamase" evidence="4">
    <location>
        <begin position="63"/>
        <end position="251"/>
    </location>
</feature>
<reference evidence="5 6" key="1">
    <citation type="submission" date="2018-10" db="EMBL/GenBank/DDBJ databases">
        <title>Phylogenomics of Brevibacillus.</title>
        <authorList>
            <person name="Dunlap C."/>
        </authorList>
    </citation>
    <scope>NUCLEOTIDE SEQUENCE [LARGE SCALE GENOMIC DNA]</scope>
    <source>
        <strain evidence="5 6">JCM 15716</strain>
    </source>
</reference>
<organism evidence="5 6">
    <name type="scientific">Brevibacillus fluminis</name>
    <dbReference type="NCBI Taxonomy" id="511487"/>
    <lineage>
        <taxon>Bacteria</taxon>
        <taxon>Bacillati</taxon>
        <taxon>Bacillota</taxon>
        <taxon>Bacilli</taxon>
        <taxon>Bacillales</taxon>
        <taxon>Paenibacillaceae</taxon>
        <taxon>Brevibacillus</taxon>
    </lineage>
</organism>
<dbReference type="PANTHER" id="PTHR30619">
    <property type="entry name" value="DNA INTERNALIZATION/COMPETENCE PROTEIN COMEC/REC2"/>
    <property type="match status" value="1"/>
</dbReference>
<dbReference type="AlphaFoldDB" id="A0A3M8D1U5"/>
<comment type="catalytic activity">
    <reaction evidence="3">
        <text>3',5'-cyclic UMP + H2O = UMP + H(+)</text>
        <dbReference type="Rhea" id="RHEA:70575"/>
        <dbReference type="ChEBI" id="CHEBI:15377"/>
        <dbReference type="ChEBI" id="CHEBI:15378"/>
        <dbReference type="ChEBI" id="CHEBI:57865"/>
        <dbReference type="ChEBI" id="CHEBI:184387"/>
    </reaction>
    <physiologicalReaction direction="left-to-right" evidence="3">
        <dbReference type="Rhea" id="RHEA:70576"/>
    </physiologicalReaction>
</comment>
<keyword evidence="6" id="KW-1185">Reference proteome</keyword>
<name>A0A3M8D1U5_9BACL</name>
<dbReference type="Gene3D" id="3.60.15.10">
    <property type="entry name" value="Ribonuclease Z/Hydroxyacylglutathione hydrolase-like"/>
    <property type="match status" value="1"/>
</dbReference>
<evidence type="ECO:0000313" key="5">
    <source>
        <dbReference type="EMBL" id="RNB81669.1"/>
    </source>
</evidence>
<dbReference type="EMBL" id="RHHQ01000022">
    <property type="protein sequence ID" value="RNB81669.1"/>
    <property type="molecule type" value="Genomic_DNA"/>
</dbReference>
<dbReference type="InterPro" id="IPR052159">
    <property type="entry name" value="Competence_DNA_uptake"/>
</dbReference>
<evidence type="ECO:0000313" key="6">
    <source>
        <dbReference type="Proteomes" id="UP000271031"/>
    </source>
</evidence>
<dbReference type="CDD" id="cd07731">
    <property type="entry name" value="ComA-like_MBL-fold"/>
    <property type="match status" value="1"/>
</dbReference>
<dbReference type="GO" id="GO:0016787">
    <property type="term" value="F:hydrolase activity"/>
    <property type="evidence" value="ECO:0007669"/>
    <property type="project" value="UniProtKB-KW"/>
</dbReference>
<comment type="caution">
    <text evidence="5">The sequence shown here is derived from an EMBL/GenBank/DDBJ whole genome shotgun (WGS) entry which is preliminary data.</text>
</comment>
<evidence type="ECO:0000259" key="4">
    <source>
        <dbReference type="Pfam" id="PF00753"/>
    </source>
</evidence>
<dbReference type="SUPFAM" id="SSF56281">
    <property type="entry name" value="Metallo-hydrolase/oxidoreductase"/>
    <property type="match status" value="1"/>
</dbReference>
<gene>
    <name evidence="5" type="ORF">EDM56_25480</name>
</gene>
<comment type="catalytic activity">
    <reaction evidence="1">
        <text>3',5'-cyclic CMP + H2O = CMP + H(+)</text>
        <dbReference type="Rhea" id="RHEA:72675"/>
        <dbReference type="ChEBI" id="CHEBI:15377"/>
        <dbReference type="ChEBI" id="CHEBI:15378"/>
        <dbReference type="ChEBI" id="CHEBI:58003"/>
        <dbReference type="ChEBI" id="CHEBI:60377"/>
    </reaction>
    <physiologicalReaction direction="left-to-right" evidence="1">
        <dbReference type="Rhea" id="RHEA:72676"/>
    </physiologicalReaction>
</comment>
<evidence type="ECO:0000256" key="1">
    <source>
        <dbReference type="ARBA" id="ARBA00034221"/>
    </source>
</evidence>
<comment type="function">
    <text evidence="2">Counteracts the endogenous Pycsar antiviral defense system. Phosphodiesterase that enables metal-dependent hydrolysis of host cyclic nucleotide Pycsar defense signals such as cCMP and cUMP.</text>
</comment>
<sequence>MAWFNRTGFRMAVLLLLLLVPTGCNIDHHVQKTIKIDDPKASESEEQFRGLIINFFQLPDGESALVRLPNGKTMLIDTGSEKDAPTIVKELAARKITRIDYVVITNDLPNHAGGYGQLAKALQIDSVLLPKLTAYTIKHAVPLGDVKQIHLLAAGDTLTLDQGISLFVLNPTDNLHLAPQDNSLVFQLTHKKMHFLFTSGIGQTAEEQLLIRYKEHLPSEILKVGEQGSNQSTSQPFLQAVDPQVAVIQTGKSLSDIKNDEAETLERLHESWTETYLTSQNGTITIFSSGDDYRVKRDKKGKGTRE</sequence>
<dbReference type="OrthoDB" id="9761531at2"/>
<dbReference type="Proteomes" id="UP000271031">
    <property type="component" value="Unassembled WGS sequence"/>
</dbReference>
<accession>A0A3M8D1U5</accession>
<proteinExistence type="predicted"/>
<keyword evidence="5" id="KW-0378">Hydrolase</keyword>
<dbReference type="InterPro" id="IPR036866">
    <property type="entry name" value="RibonucZ/Hydroxyglut_hydro"/>
</dbReference>
<evidence type="ECO:0000256" key="2">
    <source>
        <dbReference type="ARBA" id="ARBA00034301"/>
    </source>
</evidence>
<evidence type="ECO:0000256" key="3">
    <source>
        <dbReference type="ARBA" id="ARBA00048505"/>
    </source>
</evidence>